<dbReference type="GO" id="GO:0030431">
    <property type="term" value="P:sleep"/>
    <property type="evidence" value="ECO:0007669"/>
    <property type="project" value="InterPro"/>
</dbReference>
<evidence type="ECO:0000256" key="2">
    <source>
        <dbReference type="ARBA" id="ARBA00022622"/>
    </source>
</evidence>
<name>A0A6B2EFY4_9DIPT</name>
<evidence type="ECO:0000256" key="4">
    <source>
        <dbReference type="ARBA" id="ARBA00022729"/>
    </source>
</evidence>
<keyword evidence="7" id="KW-0325">Glycoprotein</keyword>
<evidence type="ECO:0000256" key="1">
    <source>
        <dbReference type="ARBA" id="ARBA00004589"/>
    </source>
</evidence>
<comment type="subcellular location">
    <subcellularLocation>
        <location evidence="1">Membrane</location>
        <topology evidence="1">Lipid-anchor</topology>
        <topology evidence="1">GPI-anchor</topology>
    </subcellularLocation>
</comment>
<dbReference type="GO" id="GO:0098552">
    <property type="term" value="C:side of membrane"/>
    <property type="evidence" value="ECO:0007669"/>
    <property type="project" value="UniProtKB-KW"/>
</dbReference>
<evidence type="ECO:0000313" key="10">
    <source>
        <dbReference type="EMBL" id="NBJ62061.1"/>
    </source>
</evidence>
<evidence type="ECO:0000256" key="7">
    <source>
        <dbReference type="ARBA" id="ARBA00023180"/>
    </source>
</evidence>
<dbReference type="Pfam" id="PF17064">
    <property type="entry name" value="QVR"/>
    <property type="match status" value="1"/>
</dbReference>
<evidence type="ECO:0000256" key="8">
    <source>
        <dbReference type="ARBA" id="ARBA00023288"/>
    </source>
</evidence>
<dbReference type="AlphaFoldDB" id="A0A6B2EFY4"/>
<keyword evidence="8" id="KW-0449">Lipoprotein</keyword>
<keyword evidence="5" id="KW-1133">Transmembrane helix</keyword>
<dbReference type="InterPro" id="IPR031424">
    <property type="entry name" value="QVR-like"/>
</dbReference>
<dbReference type="InterPro" id="IPR050975">
    <property type="entry name" value="Sleep_regulator"/>
</dbReference>
<organism evidence="10">
    <name type="scientific">Phlebotomus kandelakii</name>
    <dbReference type="NCBI Taxonomy" id="1109342"/>
    <lineage>
        <taxon>Eukaryota</taxon>
        <taxon>Metazoa</taxon>
        <taxon>Ecdysozoa</taxon>
        <taxon>Arthropoda</taxon>
        <taxon>Hexapoda</taxon>
        <taxon>Insecta</taxon>
        <taxon>Pterygota</taxon>
        <taxon>Neoptera</taxon>
        <taxon>Endopterygota</taxon>
        <taxon>Diptera</taxon>
        <taxon>Nematocera</taxon>
        <taxon>Psychodoidea</taxon>
        <taxon>Psychodidae</taxon>
        <taxon>Phlebotomus</taxon>
        <taxon>Larroussius</taxon>
    </lineage>
</organism>
<evidence type="ECO:0000256" key="3">
    <source>
        <dbReference type="ARBA" id="ARBA00022692"/>
    </source>
</evidence>
<keyword evidence="3" id="KW-0812">Transmembrane</keyword>
<dbReference type="PANTHER" id="PTHR33562">
    <property type="entry name" value="ATILLA, ISOFORM B-RELATED-RELATED"/>
    <property type="match status" value="1"/>
</dbReference>
<protein>
    <submittedName>
        <fullName evidence="10">Putative secreted protein</fullName>
    </submittedName>
</protein>
<dbReference type="GO" id="GO:0032222">
    <property type="term" value="P:regulation of synaptic transmission, cholinergic"/>
    <property type="evidence" value="ECO:0007669"/>
    <property type="project" value="InterPro"/>
</dbReference>
<evidence type="ECO:0000256" key="6">
    <source>
        <dbReference type="ARBA" id="ARBA00023136"/>
    </source>
</evidence>
<feature type="chain" id="PRO_5025395329" evidence="9">
    <location>
        <begin position="25"/>
        <end position="145"/>
    </location>
</feature>
<evidence type="ECO:0000256" key="9">
    <source>
        <dbReference type="SAM" id="SignalP"/>
    </source>
</evidence>
<keyword evidence="2" id="KW-0336">GPI-anchor</keyword>
<sequence>MAAIREIFLISVFTLVCFAKLGSAIRCYECNSHTDVRCAQDLPPDELSIECGDHKHGVAYTFCRKITQVIEFSVNNLPPDSRVIRGCGWDSSSYKDKCYQRSGFGGRLEVCACSSDNCNGALSMRNISAAFGLLLAALATLVSRW</sequence>
<accession>A0A6B2EFY4</accession>
<keyword evidence="6" id="KW-0472">Membrane</keyword>
<keyword evidence="4 9" id="KW-0732">Signal</keyword>
<dbReference type="InterPro" id="IPR045860">
    <property type="entry name" value="Snake_toxin-like_sf"/>
</dbReference>
<dbReference type="PANTHER" id="PTHR33562:SF14">
    <property type="entry name" value="PROTEIN QUIVER"/>
    <property type="match status" value="1"/>
</dbReference>
<reference evidence="10" key="1">
    <citation type="submission" date="2019-10" db="EMBL/GenBank/DDBJ databases">
        <title>Short sand fly seasons in Tbilisi, Georgia, hinder development of host immunity to saliva of the visceral leishmaniasis vector Phlebotomus kandelakii.</title>
        <authorList>
            <person name="Oliveira F."/>
            <person name="Giorgobiani E."/>
            <person name="Guimaraes-Costa A.B."/>
            <person name="Abdeladhim M."/>
            <person name="Oristian J."/>
            <person name="Tskhvaradze L."/>
            <person name="Tsertsvadze N."/>
            <person name="Zakalashvili M."/>
            <person name="Valenzuela J.G."/>
            <person name="Kamhawi S."/>
        </authorList>
    </citation>
    <scope>NUCLEOTIDE SEQUENCE</scope>
    <source>
        <strain evidence="10">Wild-capture in Tbilisi</strain>
        <tissue evidence="10">Salivary glands</tissue>
    </source>
</reference>
<evidence type="ECO:0000256" key="5">
    <source>
        <dbReference type="ARBA" id="ARBA00022989"/>
    </source>
</evidence>
<feature type="signal peptide" evidence="9">
    <location>
        <begin position="1"/>
        <end position="24"/>
    </location>
</feature>
<dbReference type="SUPFAM" id="SSF57302">
    <property type="entry name" value="Snake toxin-like"/>
    <property type="match status" value="1"/>
</dbReference>
<dbReference type="EMBL" id="GIFK01004358">
    <property type="protein sequence ID" value="NBJ62061.1"/>
    <property type="molecule type" value="Transcribed_RNA"/>
</dbReference>
<proteinExistence type="predicted"/>